<comment type="caution">
    <text evidence="8">The sequence shown here is derived from an EMBL/GenBank/DDBJ whole genome shotgun (WGS) entry which is preliminary data.</text>
</comment>
<reference evidence="9" key="1">
    <citation type="journal article" date="2019" name="Int. J. Syst. Evol. Microbiol.">
        <title>The Global Catalogue of Microorganisms (GCM) 10K type strain sequencing project: providing services to taxonomists for standard genome sequencing and annotation.</title>
        <authorList>
            <consortium name="The Broad Institute Genomics Platform"/>
            <consortium name="The Broad Institute Genome Sequencing Center for Infectious Disease"/>
            <person name="Wu L."/>
            <person name="Ma J."/>
        </authorList>
    </citation>
    <scope>NUCLEOTIDE SEQUENCE [LARGE SCALE GENOMIC DNA]</scope>
    <source>
        <strain evidence="9">JCM 16902</strain>
    </source>
</reference>
<dbReference type="RefSeq" id="WP_231483988.1">
    <property type="nucleotide sequence ID" value="NZ_BAAAZO010000011.1"/>
</dbReference>
<accession>A0ABP7AHQ1</accession>
<dbReference type="PANTHER" id="PTHR33885">
    <property type="entry name" value="PHAGE SHOCK PROTEIN C"/>
    <property type="match status" value="1"/>
</dbReference>
<protein>
    <submittedName>
        <fullName evidence="8">PspC domain-containing protein</fullName>
    </submittedName>
</protein>
<sequence>MNTVRRNMYEQGLFRPRHGGILAGVCAGLARRFGISPTMMRIIFLVSIIIPGSQVLIYLLLWLLMPKEETVIHQG</sequence>
<dbReference type="EMBL" id="BAAAZO010000011">
    <property type="protein sequence ID" value="GAA3632169.1"/>
    <property type="molecule type" value="Genomic_DNA"/>
</dbReference>
<evidence type="ECO:0000256" key="6">
    <source>
        <dbReference type="SAM" id="Phobius"/>
    </source>
</evidence>
<feature type="domain" description="Phage shock protein PspC N-terminal" evidence="7">
    <location>
        <begin position="12"/>
        <end position="68"/>
    </location>
</feature>
<comment type="subcellular location">
    <subcellularLocation>
        <location evidence="1">Cell membrane</location>
        <topology evidence="1">Single-pass membrane protein</topology>
    </subcellularLocation>
</comment>
<evidence type="ECO:0000313" key="8">
    <source>
        <dbReference type="EMBL" id="GAA3632169.1"/>
    </source>
</evidence>
<keyword evidence="5 6" id="KW-0472">Membrane</keyword>
<evidence type="ECO:0000256" key="1">
    <source>
        <dbReference type="ARBA" id="ARBA00004162"/>
    </source>
</evidence>
<gene>
    <name evidence="8" type="ORF">GCM10022223_57870</name>
</gene>
<dbReference type="Proteomes" id="UP001501074">
    <property type="component" value="Unassembled WGS sequence"/>
</dbReference>
<name>A0ABP7AHQ1_9ACTN</name>
<feature type="transmembrane region" description="Helical" evidence="6">
    <location>
        <begin position="42"/>
        <end position="65"/>
    </location>
</feature>
<dbReference type="InterPro" id="IPR007168">
    <property type="entry name" value="Phageshock_PspC_N"/>
</dbReference>
<evidence type="ECO:0000256" key="2">
    <source>
        <dbReference type="ARBA" id="ARBA00022475"/>
    </source>
</evidence>
<dbReference type="InterPro" id="IPR052027">
    <property type="entry name" value="PspC"/>
</dbReference>
<dbReference type="PANTHER" id="PTHR33885:SF3">
    <property type="entry name" value="PHAGE SHOCK PROTEIN C"/>
    <property type="match status" value="1"/>
</dbReference>
<evidence type="ECO:0000256" key="5">
    <source>
        <dbReference type="ARBA" id="ARBA00023136"/>
    </source>
</evidence>
<evidence type="ECO:0000259" key="7">
    <source>
        <dbReference type="Pfam" id="PF04024"/>
    </source>
</evidence>
<keyword evidence="2" id="KW-1003">Cell membrane</keyword>
<organism evidence="8 9">
    <name type="scientific">Kineosporia mesophila</name>
    <dbReference type="NCBI Taxonomy" id="566012"/>
    <lineage>
        <taxon>Bacteria</taxon>
        <taxon>Bacillati</taxon>
        <taxon>Actinomycetota</taxon>
        <taxon>Actinomycetes</taxon>
        <taxon>Kineosporiales</taxon>
        <taxon>Kineosporiaceae</taxon>
        <taxon>Kineosporia</taxon>
    </lineage>
</organism>
<proteinExistence type="predicted"/>
<dbReference type="Pfam" id="PF04024">
    <property type="entry name" value="PspC"/>
    <property type="match status" value="1"/>
</dbReference>
<evidence type="ECO:0000256" key="3">
    <source>
        <dbReference type="ARBA" id="ARBA00022692"/>
    </source>
</evidence>
<keyword evidence="9" id="KW-1185">Reference proteome</keyword>
<evidence type="ECO:0000313" key="9">
    <source>
        <dbReference type="Proteomes" id="UP001501074"/>
    </source>
</evidence>
<keyword evidence="3 6" id="KW-0812">Transmembrane</keyword>
<keyword evidence="4 6" id="KW-1133">Transmembrane helix</keyword>
<evidence type="ECO:0000256" key="4">
    <source>
        <dbReference type="ARBA" id="ARBA00022989"/>
    </source>
</evidence>